<sequence>MRSRDDAYRSYLRSLSASALARYKQLRRSVKNLLDTAKNTYISNKLASASSPADYWRTLRGIGIASHSTPSPLKFFTPDQLCRYYASVSLASPAINADAVTASLASASDQLGAATFGFRHVTPLDVELALKMCRSSSCGSDGISASVLRLASPALYNHLAEVFNLSFDLGVFPTVWKSASVVALAKVPSPASPSDTRPISLLPEMSKVLERLAHAQLIDYLNRQNLLDTSQHGFKAAHSTQTALLELTDAVRSAIEKKKVTLLVSFDFSKAFDTIDHSLLIEKLRSVGCNTLSLRWFISYLSDRRIAVRHENGSLTALCSTTSGIPQGSVLGPLLFAVFVNDLHTVLQHSNHIVYADDTQIFAHDYPDRILQLIANVNSDAESVAAWASCSGLKLNPSKTTVLLLGSLAFLTKLSPRGYRRSRFKERR</sequence>
<dbReference type="GO" id="GO:0071897">
    <property type="term" value="P:DNA biosynthetic process"/>
    <property type="evidence" value="ECO:0007669"/>
    <property type="project" value="UniProtKB-ARBA"/>
</dbReference>
<dbReference type="OrthoDB" id="7699669at2759"/>
<protein>
    <recommendedName>
        <fullName evidence="1">Reverse transcriptase domain-containing protein</fullName>
    </recommendedName>
</protein>
<dbReference type="PROSITE" id="PS50878">
    <property type="entry name" value="RT_POL"/>
    <property type="match status" value="1"/>
</dbReference>
<keyword evidence="3" id="KW-1185">Reference proteome</keyword>
<proteinExistence type="predicted"/>
<evidence type="ECO:0000313" key="2">
    <source>
        <dbReference type="EMBL" id="CAB0037456.1"/>
    </source>
</evidence>
<dbReference type="InterPro" id="IPR043502">
    <property type="entry name" value="DNA/RNA_pol_sf"/>
</dbReference>
<evidence type="ECO:0000313" key="3">
    <source>
        <dbReference type="Proteomes" id="UP000479190"/>
    </source>
</evidence>
<dbReference type="PANTHER" id="PTHR33332">
    <property type="entry name" value="REVERSE TRANSCRIPTASE DOMAIN-CONTAINING PROTEIN"/>
    <property type="match status" value="1"/>
</dbReference>
<dbReference type="Proteomes" id="UP000479190">
    <property type="component" value="Unassembled WGS sequence"/>
</dbReference>
<feature type="domain" description="Reverse transcriptase" evidence="1">
    <location>
        <begin position="165"/>
        <end position="428"/>
    </location>
</feature>
<dbReference type="AlphaFoldDB" id="A0A6H5IIV8"/>
<dbReference type="SUPFAM" id="SSF56672">
    <property type="entry name" value="DNA/RNA polymerases"/>
    <property type="match status" value="1"/>
</dbReference>
<dbReference type="Pfam" id="PF00078">
    <property type="entry name" value="RVT_1"/>
    <property type="match status" value="1"/>
</dbReference>
<dbReference type="InterPro" id="IPR000477">
    <property type="entry name" value="RT_dom"/>
</dbReference>
<reference evidence="2 3" key="1">
    <citation type="submission" date="2020-02" db="EMBL/GenBank/DDBJ databases">
        <authorList>
            <person name="Ferguson B K."/>
        </authorList>
    </citation>
    <scope>NUCLEOTIDE SEQUENCE [LARGE SCALE GENOMIC DNA]</scope>
</reference>
<gene>
    <name evidence="2" type="ORF">TBRA_LOCUS9283</name>
</gene>
<dbReference type="EMBL" id="CADCXV010000855">
    <property type="protein sequence ID" value="CAB0037456.1"/>
    <property type="molecule type" value="Genomic_DNA"/>
</dbReference>
<organism evidence="2 3">
    <name type="scientific">Trichogramma brassicae</name>
    <dbReference type="NCBI Taxonomy" id="86971"/>
    <lineage>
        <taxon>Eukaryota</taxon>
        <taxon>Metazoa</taxon>
        <taxon>Ecdysozoa</taxon>
        <taxon>Arthropoda</taxon>
        <taxon>Hexapoda</taxon>
        <taxon>Insecta</taxon>
        <taxon>Pterygota</taxon>
        <taxon>Neoptera</taxon>
        <taxon>Endopterygota</taxon>
        <taxon>Hymenoptera</taxon>
        <taxon>Apocrita</taxon>
        <taxon>Proctotrupomorpha</taxon>
        <taxon>Chalcidoidea</taxon>
        <taxon>Trichogrammatidae</taxon>
        <taxon>Trichogramma</taxon>
    </lineage>
</organism>
<evidence type="ECO:0000259" key="1">
    <source>
        <dbReference type="PROSITE" id="PS50878"/>
    </source>
</evidence>
<name>A0A6H5IIV8_9HYME</name>
<dbReference type="CDD" id="cd01650">
    <property type="entry name" value="RT_nLTR_like"/>
    <property type="match status" value="1"/>
</dbReference>
<accession>A0A6H5IIV8</accession>